<dbReference type="SUPFAM" id="SSF56784">
    <property type="entry name" value="HAD-like"/>
    <property type="match status" value="1"/>
</dbReference>
<dbReference type="SUPFAM" id="SSF81653">
    <property type="entry name" value="Calcium ATPase, transduction domain A"/>
    <property type="match status" value="1"/>
</dbReference>
<dbReference type="GO" id="GO:0016887">
    <property type="term" value="F:ATP hydrolysis activity"/>
    <property type="evidence" value="ECO:0007669"/>
    <property type="project" value="InterPro"/>
</dbReference>
<keyword evidence="4" id="KW-0067">ATP-binding</keyword>
<dbReference type="SMART" id="SM00831">
    <property type="entry name" value="Cation_ATPase_N"/>
    <property type="match status" value="1"/>
</dbReference>
<dbReference type="InterPro" id="IPR018303">
    <property type="entry name" value="ATPase_P-typ_P_site"/>
</dbReference>
<dbReference type="PANTHER" id="PTHR42861">
    <property type="entry name" value="CALCIUM-TRANSPORTING ATPASE"/>
    <property type="match status" value="1"/>
</dbReference>
<dbReference type="InterPro" id="IPR008250">
    <property type="entry name" value="ATPase_P-typ_transduc_dom_A_sf"/>
</dbReference>
<gene>
    <name evidence="10" type="ORF">CLV74_11072</name>
</gene>
<dbReference type="RefSeq" id="WP_106266006.1">
    <property type="nucleotide sequence ID" value="NZ_PVTQ01000010.1"/>
</dbReference>
<dbReference type="InterPro" id="IPR023214">
    <property type="entry name" value="HAD_sf"/>
</dbReference>
<evidence type="ECO:0000259" key="9">
    <source>
        <dbReference type="SMART" id="SM00831"/>
    </source>
</evidence>
<dbReference type="InterPro" id="IPR044492">
    <property type="entry name" value="P_typ_ATPase_HD_dom"/>
</dbReference>
<keyword evidence="2 8" id="KW-0812">Transmembrane</keyword>
<keyword evidence="3" id="KW-0547">Nucleotide-binding</keyword>
<feature type="transmembrane region" description="Helical" evidence="8">
    <location>
        <begin position="226"/>
        <end position="244"/>
    </location>
</feature>
<dbReference type="SFLD" id="SFLDG00002">
    <property type="entry name" value="C1.7:_P-type_atpase_like"/>
    <property type="match status" value="1"/>
</dbReference>
<dbReference type="PRINTS" id="PR00119">
    <property type="entry name" value="CATATPASE"/>
</dbReference>
<evidence type="ECO:0000313" key="10">
    <source>
        <dbReference type="EMBL" id="PRY87298.1"/>
    </source>
</evidence>
<evidence type="ECO:0000256" key="1">
    <source>
        <dbReference type="ARBA" id="ARBA00004141"/>
    </source>
</evidence>
<dbReference type="PROSITE" id="PS00154">
    <property type="entry name" value="ATPASE_E1_E2"/>
    <property type="match status" value="1"/>
</dbReference>
<dbReference type="InterPro" id="IPR001757">
    <property type="entry name" value="P_typ_ATPase"/>
</dbReference>
<sequence length="867" mass="91889">MPDRTQAMTDGLTTQQVQEARARHGWNELPEGKPPSPIAVFLRQFKSLLILILALAAVIAFALGELIDALAIGLVLLLNAVLGFVQEWRAETALRALKAMLAPMAVVRRDGQEMRLPAREIVPDDVVILQTGDAIPADMDLLTGEGVQADEAALTGESVPVTKTPLGEGDDGRLLAGTSLVAGRAEGRVTAIGADTSFGHVAKLTASVGEKQSNLQQRLAQLAEQIAVAAIGIAVLVIGVGILVGRPVFDMFMTGLSLAVALVPEGLPAVATITLALGAAAMARQKALARRLQAIESLGAASVICTDKTGTLTENQMTVTQVHTAEGLYEVTGAGYDPTGHIAQDGHKRRAGDDPLLAQVLETALICNHASLARAGDGWQMIGTPTEGALVTLAYKGWAPACPADDRLAEVPFTSDRKRMSVLARTGDGAVLHVKGAPEAVLEHCSEVMTASGPRPMTPADKDGLTKAYGDMARTGLRVLALACRTAAQGDTEETGLTFLALLGLIDPPRPEIASALKAARSAGIRTIMITGDSPLTARAIADRIGFDDGDVLEGRDLDDMSDTALQERLRQPAHFARTRPEHKLRIVAALQAGGQIVAMTGDGVNDAPALKRADIGVAMGIRGTDVSKSAADLVLLDDNYATIVTAIREGRRQFDNLRKFVLYLMSSNAGEVVAIVANLALGGPLIFLATQILWMNLITDGVTAVALGVEKSEQNQMERPPRRPDAPVLNRRGFRTIASFGLYTGAASLWLFYHTLPLGVELARTTAFTGMVVFEKVSVFAFRSLQQPCSRIGWLSNRFLIIAFSLSLSMQVLAVYWGPLQALLQTVGLGPQQWGQIALAALPLIVLPEGLKFIRSRKGVHGAGHS</sequence>
<reference evidence="10 11" key="1">
    <citation type="submission" date="2018-03" db="EMBL/GenBank/DDBJ databases">
        <title>Genomic Encyclopedia of Archaeal and Bacterial Type Strains, Phase II (KMG-II): from individual species to whole genera.</title>
        <authorList>
            <person name="Goeker M."/>
        </authorList>
    </citation>
    <scope>NUCLEOTIDE SEQUENCE [LARGE SCALE GENOMIC DNA]</scope>
    <source>
        <strain evidence="10 11">DSM 100212</strain>
    </source>
</reference>
<dbReference type="AlphaFoldDB" id="A0A2T0WKQ9"/>
<dbReference type="Pfam" id="PF00690">
    <property type="entry name" value="Cation_ATPase_N"/>
    <property type="match status" value="1"/>
</dbReference>
<feature type="transmembrane region" description="Helical" evidence="8">
    <location>
        <begin position="661"/>
        <end position="681"/>
    </location>
</feature>
<dbReference type="SFLD" id="SFLDS00003">
    <property type="entry name" value="Haloacid_Dehalogenase"/>
    <property type="match status" value="1"/>
</dbReference>
<dbReference type="Pfam" id="PF00122">
    <property type="entry name" value="E1-E2_ATPase"/>
    <property type="match status" value="1"/>
</dbReference>
<keyword evidence="6 8" id="KW-1133">Transmembrane helix</keyword>
<comment type="caution">
    <text evidence="10">The sequence shown here is derived from an EMBL/GenBank/DDBJ whole genome shotgun (WGS) entry which is preliminary data.</text>
</comment>
<dbReference type="InterPro" id="IPR023299">
    <property type="entry name" value="ATPase_P-typ_cyto_dom_N"/>
</dbReference>
<dbReference type="SUPFAM" id="SSF81665">
    <property type="entry name" value="Calcium ATPase, transmembrane domain M"/>
    <property type="match status" value="1"/>
</dbReference>
<keyword evidence="5" id="KW-1278">Translocase</keyword>
<dbReference type="InterPro" id="IPR023298">
    <property type="entry name" value="ATPase_P-typ_TM_dom_sf"/>
</dbReference>
<evidence type="ECO:0000256" key="5">
    <source>
        <dbReference type="ARBA" id="ARBA00022967"/>
    </source>
</evidence>
<proteinExistence type="predicted"/>
<dbReference type="Gene3D" id="2.70.150.10">
    <property type="entry name" value="Calcium-transporting ATPase, cytoplasmic transduction domain A"/>
    <property type="match status" value="1"/>
</dbReference>
<dbReference type="GO" id="GO:0016020">
    <property type="term" value="C:membrane"/>
    <property type="evidence" value="ECO:0007669"/>
    <property type="project" value="UniProtKB-SubCell"/>
</dbReference>
<dbReference type="InterPro" id="IPR036412">
    <property type="entry name" value="HAD-like_sf"/>
</dbReference>
<accession>A0A2T0WKQ9</accession>
<feature type="transmembrane region" description="Helical" evidence="8">
    <location>
        <begin position="798"/>
        <end position="818"/>
    </location>
</feature>
<feature type="transmembrane region" description="Helical" evidence="8">
    <location>
        <begin position="766"/>
        <end position="786"/>
    </location>
</feature>
<dbReference type="PRINTS" id="PR00120">
    <property type="entry name" value="HATPASE"/>
</dbReference>
<evidence type="ECO:0000256" key="4">
    <source>
        <dbReference type="ARBA" id="ARBA00022840"/>
    </source>
</evidence>
<comment type="subcellular location">
    <subcellularLocation>
        <location evidence="1">Membrane</location>
        <topology evidence="1">Multi-pass membrane protein</topology>
    </subcellularLocation>
</comment>
<dbReference type="EMBL" id="PVTQ01000010">
    <property type="protein sequence ID" value="PRY87298.1"/>
    <property type="molecule type" value="Genomic_DNA"/>
</dbReference>
<dbReference type="GO" id="GO:0015662">
    <property type="term" value="F:P-type ion transporter activity"/>
    <property type="evidence" value="ECO:0007669"/>
    <property type="project" value="UniProtKB-ARBA"/>
</dbReference>
<organism evidence="10 11">
    <name type="scientific">Donghicola tyrosinivorans</name>
    <dbReference type="NCBI Taxonomy" id="1652492"/>
    <lineage>
        <taxon>Bacteria</taxon>
        <taxon>Pseudomonadati</taxon>
        <taxon>Pseudomonadota</taxon>
        <taxon>Alphaproteobacteria</taxon>
        <taxon>Rhodobacterales</taxon>
        <taxon>Roseobacteraceae</taxon>
        <taxon>Donghicola</taxon>
    </lineage>
</organism>
<keyword evidence="11" id="KW-1185">Reference proteome</keyword>
<dbReference type="FunFam" id="3.40.50.1000:FF:000083">
    <property type="entry name" value="Sodium/potassium-transporting ATPase subunit alpha"/>
    <property type="match status" value="1"/>
</dbReference>
<dbReference type="SUPFAM" id="SSF81660">
    <property type="entry name" value="Metal cation-transporting ATPase, ATP-binding domain N"/>
    <property type="match status" value="1"/>
</dbReference>
<name>A0A2T0WKQ9_9RHOB</name>
<feature type="transmembrane region" description="Helical" evidence="8">
    <location>
        <begin position="687"/>
        <end position="710"/>
    </location>
</feature>
<dbReference type="Gene3D" id="3.40.50.1000">
    <property type="entry name" value="HAD superfamily/HAD-like"/>
    <property type="match status" value="1"/>
</dbReference>
<feature type="transmembrane region" description="Helical" evidence="8">
    <location>
        <begin position="734"/>
        <end position="754"/>
    </location>
</feature>
<dbReference type="Gene3D" id="1.20.1110.10">
    <property type="entry name" value="Calcium-transporting ATPase, transmembrane domain"/>
    <property type="match status" value="1"/>
</dbReference>
<dbReference type="SFLD" id="SFLDF00027">
    <property type="entry name" value="p-type_atpase"/>
    <property type="match status" value="1"/>
</dbReference>
<evidence type="ECO:0000313" key="11">
    <source>
        <dbReference type="Proteomes" id="UP000238392"/>
    </source>
</evidence>
<evidence type="ECO:0000256" key="3">
    <source>
        <dbReference type="ARBA" id="ARBA00022741"/>
    </source>
</evidence>
<dbReference type="Proteomes" id="UP000238392">
    <property type="component" value="Unassembled WGS sequence"/>
</dbReference>
<dbReference type="InterPro" id="IPR004014">
    <property type="entry name" value="ATPase_P-typ_cation-transptr_N"/>
</dbReference>
<feature type="transmembrane region" description="Helical" evidence="8">
    <location>
        <begin position="838"/>
        <end position="855"/>
    </location>
</feature>
<dbReference type="GO" id="GO:0005524">
    <property type="term" value="F:ATP binding"/>
    <property type="evidence" value="ECO:0007669"/>
    <property type="project" value="UniProtKB-KW"/>
</dbReference>
<keyword evidence="7 8" id="KW-0472">Membrane</keyword>
<dbReference type="Pfam" id="PF13246">
    <property type="entry name" value="Cation_ATPase"/>
    <property type="match status" value="1"/>
</dbReference>
<dbReference type="Pfam" id="PF00689">
    <property type="entry name" value="Cation_ATPase_C"/>
    <property type="match status" value="1"/>
</dbReference>
<evidence type="ECO:0000256" key="8">
    <source>
        <dbReference type="SAM" id="Phobius"/>
    </source>
</evidence>
<feature type="transmembrane region" description="Helical" evidence="8">
    <location>
        <begin position="69"/>
        <end position="85"/>
    </location>
</feature>
<dbReference type="Gene3D" id="3.40.1110.10">
    <property type="entry name" value="Calcium-transporting ATPase, cytoplasmic domain N"/>
    <property type="match status" value="1"/>
</dbReference>
<dbReference type="OrthoDB" id="9807843at2"/>
<dbReference type="InterPro" id="IPR006068">
    <property type="entry name" value="ATPase_P-typ_cation-transptr_C"/>
</dbReference>
<protein>
    <submittedName>
        <fullName evidence="10">Ca2+-transporting ATPase</fullName>
    </submittedName>
</protein>
<feature type="transmembrane region" description="Helical" evidence="8">
    <location>
        <begin position="45"/>
        <end position="63"/>
    </location>
</feature>
<evidence type="ECO:0000256" key="7">
    <source>
        <dbReference type="ARBA" id="ARBA00023136"/>
    </source>
</evidence>
<dbReference type="InterPro" id="IPR059000">
    <property type="entry name" value="ATPase_P-type_domA"/>
</dbReference>
<dbReference type="NCBIfam" id="TIGR01494">
    <property type="entry name" value="ATPase_P-type"/>
    <property type="match status" value="2"/>
</dbReference>
<evidence type="ECO:0000256" key="6">
    <source>
        <dbReference type="ARBA" id="ARBA00022989"/>
    </source>
</evidence>
<feature type="domain" description="Cation-transporting P-type ATPase N-terminal" evidence="9">
    <location>
        <begin position="4"/>
        <end position="65"/>
    </location>
</feature>
<evidence type="ECO:0000256" key="2">
    <source>
        <dbReference type="ARBA" id="ARBA00022692"/>
    </source>
</evidence>
<feature type="transmembrane region" description="Helical" evidence="8">
    <location>
        <begin position="256"/>
        <end position="283"/>
    </location>
</feature>